<dbReference type="AlphaFoldDB" id="A0A1C6RUH2"/>
<evidence type="ECO:0000256" key="2">
    <source>
        <dbReference type="ARBA" id="ARBA00023015"/>
    </source>
</evidence>
<dbReference type="SUPFAM" id="SSF53850">
    <property type="entry name" value="Periplasmic binding protein-like II"/>
    <property type="match status" value="1"/>
</dbReference>
<name>A0A1C6RUH2_9ACTN</name>
<dbReference type="GO" id="GO:0003677">
    <property type="term" value="F:DNA binding"/>
    <property type="evidence" value="ECO:0007669"/>
    <property type="project" value="UniProtKB-KW"/>
</dbReference>
<organism evidence="6 7">
    <name type="scientific">Micromonospora rhizosphaerae</name>
    <dbReference type="NCBI Taxonomy" id="568872"/>
    <lineage>
        <taxon>Bacteria</taxon>
        <taxon>Bacillati</taxon>
        <taxon>Actinomycetota</taxon>
        <taxon>Actinomycetes</taxon>
        <taxon>Micromonosporales</taxon>
        <taxon>Micromonosporaceae</taxon>
        <taxon>Micromonospora</taxon>
    </lineage>
</organism>
<comment type="similarity">
    <text evidence="1">Belongs to the LysR transcriptional regulatory family.</text>
</comment>
<sequence>MPLVVRGPRGARLTPPGHVLADAGDVINEQCGRVADRLTALIGPLSRRLRIGTFQTAAQHLLPPALTALRHQHPDAELSIVEIASDHGIGLVEAGDLDGAVISSYPADITPPPTVRAHRLLTDPLALCRPDDHPLIRRQRKPHGLRLDQLRDQPWIVIIAGHAARQQFDQAAANAGFTPRVQFETENYNVAQSLVGTGIGVAMLSRLTIAPTPGAVHRELTRPRLHRQIYAVTAADTTLTPLAPRFTTLLSQVSTELANAWAAHPVGA</sequence>
<keyword evidence="2" id="KW-0805">Transcription regulation</keyword>
<dbReference type="Proteomes" id="UP000199413">
    <property type="component" value="Unassembled WGS sequence"/>
</dbReference>
<keyword evidence="3 6" id="KW-0238">DNA-binding</keyword>
<evidence type="ECO:0000313" key="7">
    <source>
        <dbReference type="Proteomes" id="UP000199413"/>
    </source>
</evidence>
<evidence type="ECO:0000256" key="3">
    <source>
        <dbReference type="ARBA" id="ARBA00023125"/>
    </source>
</evidence>
<dbReference type="EMBL" id="FMHV01000002">
    <property type="protein sequence ID" value="SCL20863.1"/>
    <property type="molecule type" value="Genomic_DNA"/>
</dbReference>
<dbReference type="STRING" id="568872.GA0070624_2142"/>
<keyword evidence="7" id="KW-1185">Reference proteome</keyword>
<accession>A0A1C6RUH2</accession>
<evidence type="ECO:0000259" key="5">
    <source>
        <dbReference type="Pfam" id="PF03466"/>
    </source>
</evidence>
<proteinExistence type="inferred from homology"/>
<evidence type="ECO:0000313" key="6">
    <source>
        <dbReference type="EMBL" id="SCL20863.1"/>
    </source>
</evidence>
<evidence type="ECO:0000256" key="4">
    <source>
        <dbReference type="ARBA" id="ARBA00023163"/>
    </source>
</evidence>
<feature type="domain" description="LysR substrate-binding" evidence="5">
    <location>
        <begin position="44"/>
        <end position="252"/>
    </location>
</feature>
<dbReference type="GO" id="GO:0003700">
    <property type="term" value="F:DNA-binding transcription factor activity"/>
    <property type="evidence" value="ECO:0007669"/>
    <property type="project" value="TreeGrafter"/>
</dbReference>
<evidence type="ECO:0000256" key="1">
    <source>
        <dbReference type="ARBA" id="ARBA00009437"/>
    </source>
</evidence>
<protein>
    <submittedName>
        <fullName evidence="6">DNA-binding transcriptional regulator, LysR family</fullName>
    </submittedName>
</protein>
<reference evidence="7" key="1">
    <citation type="submission" date="2016-06" db="EMBL/GenBank/DDBJ databases">
        <authorList>
            <person name="Varghese N."/>
            <person name="Submissions Spin"/>
        </authorList>
    </citation>
    <scope>NUCLEOTIDE SEQUENCE [LARGE SCALE GENOMIC DNA]</scope>
    <source>
        <strain evidence="7">DSM 45431</strain>
    </source>
</reference>
<dbReference type="InterPro" id="IPR005119">
    <property type="entry name" value="LysR_subst-bd"/>
</dbReference>
<gene>
    <name evidence="6" type="ORF">GA0070624_2142</name>
</gene>
<dbReference type="PANTHER" id="PTHR30346">
    <property type="entry name" value="TRANSCRIPTIONAL DUAL REGULATOR HCAR-RELATED"/>
    <property type="match status" value="1"/>
</dbReference>
<dbReference type="GO" id="GO:0032993">
    <property type="term" value="C:protein-DNA complex"/>
    <property type="evidence" value="ECO:0007669"/>
    <property type="project" value="TreeGrafter"/>
</dbReference>
<dbReference type="PANTHER" id="PTHR30346:SF29">
    <property type="entry name" value="LYSR SUBSTRATE-BINDING"/>
    <property type="match status" value="1"/>
</dbReference>
<dbReference type="Gene3D" id="3.40.190.290">
    <property type="match status" value="1"/>
</dbReference>
<dbReference type="Pfam" id="PF03466">
    <property type="entry name" value="LysR_substrate"/>
    <property type="match status" value="1"/>
</dbReference>
<keyword evidence="4" id="KW-0804">Transcription</keyword>